<reference evidence="2" key="1">
    <citation type="submission" date="2021-05" db="EMBL/GenBank/DDBJ databases">
        <authorList>
            <person name="Pietrasiak N."/>
            <person name="Ward R."/>
            <person name="Stajich J.E."/>
            <person name="Kurbessoian T."/>
        </authorList>
    </citation>
    <scope>NUCLEOTIDE SEQUENCE</scope>
    <source>
        <strain evidence="2">CPER-KK1</strain>
    </source>
</reference>
<protein>
    <submittedName>
        <fullName evidence="2">Uncharacterized protein</fullName>
    </submittedName>
</protein>
<evidence type="ECO:0000313" key="3">
    <source>
        <dbReference type="Proteomes" id="UP000753908"/>
    </source>
</evidence>
<dbReference type="PROSITE" id="PS51257">
    <property type="entry name" value="PROKAR_LIPOPROTEIN"/>
    <property type="match status" value="1"/>
</dbReference>
<dbReference type="AlphaFoldDB" id="A0A951PM55"/>
<evidence type="ECO:0000313" key="2">
    <source>
        <dbReference type="EMBL" id="MBW4545696.1"/>
    </source>
</evidence>
<reference evidence="2" key="2">
    <citation type="journal article" date="2022" name="Microbiol. Resour. Announc.">
        <title>Metagenome Sequencing to Explore Phylogenomics of Terrestrial Cyanobacteria.</title>
        <authorList>
            <person name="Ward R.D."/>
            <person name="Stajich J.E."/>
            <person name="Johansen J.R."/>
            <person name="Huntemann M."/>
            <person name="Clum A."/>
            <person name="Foster B."/>
            <person name="Foster B."/>
            <person name="Roux S."/>
            <person name="Palaniappan K."/>
            <person name="Varghese N."/>
            <person name="Mukherjee S."/>
            <person name="Reddy T.B.K."/>
            <person name="Daum C."/>
            <person name="Copeland A."/>
            <person name="Chen I.A."/>
            <person name="Ivanova N.N."/>
            <person name="Kyrpides N.C."/>
            <person name="Shapiro N."/>
            <person name="Eloe-Fadrosh E.A."/>
            <person name="Pietrasiak N."/>
        </authorList>
    </citation>
    <scope>NUCLEOTIDE SEQUENCE</scope>
    <source>
        <strain evidence="2">CPER-KK1</strain>
    </source>
</reference>
<accession>A0A951PM55</accession>
<dbReference type="EMBL" id="JAHHIF010000017">
    <property type="protein sequence ID" value="MBW4545696.1"/>
    <property type="molecule type" value="Genomic_DNA"/>
</dbReference>
<evidence type="ECO:0000256" key="1">
    <source>
        <dbReference type="SAM" id="MobiDB-lite"/>
    </source>
</evidence>
<comment type="caution">
    <text evidence="2">The sequence shown here is derived from an EMBL/GenBank/DDBJ whole genome shotgun (WGS) entry which is preliminary data.</text>
</comment>
<proteinExistence type="predicted"/>
<sequence length="153" mass="16509">MSKSIVFYLLPLCFVFFGGGLISCGNSAPLSMGGISLGGFRGNITKIGEIPKDQNAVATVYLQGQVSNRAPFVENGAYKLEDDTGTIWVLTSQAPPNIGDQVLIQGQVQFQSIPVGGQDLGEVFVQEQQQLERRAGQLKPSPLPEERNEQQTP</sequence>
<name>A0A951PM55_9CYAN</name>
<dbReference type="Proteomes" id="UP000753908">
    <property type="component" value="Unassembled WGS sequence"/>
</dbReference>
<gene>
    <name evidence="2" type="ORF">KME25_14790</name>
</gene>
<feature type="region of interest" description="Disordered" evidence="1">
    <location>
        <begin position="132"/>
        <end position="153"/>
    </location>
</feature>
<organism evidence="2 3">
    <name type="scientific">Symplocastrum torsivum CPER-KK1</name>
    <dbReference type="NCBI Taxonomy" id="450513"/>
    <lineage>
        <taxon>Bacteria</taxon>
        <taxon>Bacillati</taxon>
        <taxon>Cyanobacteriota</taxon>
        <taxon>Cyanophyceae</taxon>
        <taxon>Oscillatoriophycideae</taxon>
        <taxon>Oscillatoriales</taxon>
        <taxon>Microcoleaceae</taxon>
        <taxon>Symplocastrum</taxon>
    </lineage>
</organism>
<feature type="compositionally biased region" description="Basic and acidic residues" evidence="1">
    <location>
        <begin position="144"/>
        <end position="153"/>
    </location>
</feature>